<accession>A0A8H8UW78</accession>
<reference evidence="4" key="1">
    <citation type="submission" date="2019-06" db="EMBL/GenBank/DDBJ databases">
        <authorList>
            <person name="Palmer J.M."/>
        </authorList>
    </citation>
    <scope>NUCLEOTIDE SEQUENCE</scope>
    <source>
        <strain evidence="4">TWF679</strain>
    </source>
</reference>
<evidence type="ECO:0000313" key="5">
    <source>
        <dbReference type="Proteomes" id="UP000614610"/>
    </source>
</evidence>
<organism evidence="4 5">
    <name type="scientific">Orbilia oligospora</name>
    <name type="common">Nematode-trapping fungus</name>
    <name type="synonym">Arthrobotrys oligospora</name>
    <dbReference type="NCBI Taxonomy" id="2813651"/>
    <lineage>
        <taxon>Eukaryota</taxon>
        <taxon>Fungi</taxon>
        <taxon>Dikarya</taxon>
        <taxon>Ascomycota</taxon>
        <taxon>Pezizomycotina</taxon>
        <taxon>Orbiliomycetes</taxon>
        <taxon>Orbiliales</taxon>
        <taxon>Orbiliaceae</taxon>
        <taxon>Orbilia</taxon>
    </lineage>
</organism>
<keyword evidence="3" id="KW-1133">Transmembrane helix</keyword>
<dbReference type="Proteomes" id="UP000614610">
    <property type="component" value="Unassembled WGS sequence"/>
</dbReference>
<feature type="compositionally biased region" description="Acidic residues" evidence="2">
    <location>
        <begin position="278"/>
        <end position="287"/>
    </location>
</feature>
<keyword evidence="3" id="KW-0472">Membrane</keyword>
<protein>
    <submittedName>
        <fullName evidence="4">Uncharacterized protein</fullName>
    </submittedName>
</protein>
<dbReference type="EMBL" id="WIWT01000113">
    <property type="protein sequence ID" value="KAF3199935.1"/>
    <property type="molecule type" value="Genomic_DNA"/>
</dbReference>
<evidence type="ECO:0000256" key="2">
    <source>
        <dbReference type="SAM" id="MobiDB-lite"/>
    </source>
</evidence>
<keyword evidence="1" id="KW-0175">Coiled coil</keyword>
<dbReference type="OrthoDB" id="5343835at2759"/>
<evidence type="ECO:0000256" key="3">
    <source>
        <dbReference type="SAM" id="Phobius"/>
    </source>
</evidence>
<sequence length="583" mass="67583">MPPFSSLLYSRLSSSSVISPSYITPTSYPQATAYRYHLDDLKKTILLQPNRVYTPIRRDNTRDVPIGEYWMWRIGLMVMFIWVFVAMCVGSYILGKKRRREEENEKVDITGLNARHRLRSFGHKIPYAQRQISKQDRAYQRYRRALLKKLTKKKGEWLRKRAEAQKNTSHSEELKKALEKELKRKEAKSRKLEHLQTPIPWDNYDDPPAVTMGNDRDEFDTRIPMPRDRRQTTVDRARRQSVFIQQEDQMKDARRRSSMGLPPADLTKPKVKSTGHEDGDEDGNEDKDENKAPTIKDLESSQWKVMDDQIPPPWQWILEADPWLRNVLRKAEVVNGLYHYAAPPPYPPPGFLEEVVERASNQLNKAITKKKAQAVPWGEMRGRHAFMPDTPDFAEYEHPWDEYAGNIDVVMRPLNLKEILWKNEATRLQRGRLIYYDDQWKEVAARKGYDVPIMRSHKKGARLGRGIQGGQLPSRPMERGPGGLYLPDEQTFREIGEHEEAPVSPTTEIPGVTPVLNVEPPGGGITPEGSQGQENKTPWKRRFGQMTKLFVNLSHQIEMFYVECAYICDVHARHKIGKSLPPL</sequence>
<feature type="compositionally biased region" description="Basic and acidic residues" evidence="2">
    <location>
        <begin position="288"/>
        <end position="299"/>
    </location>
</feature>
<feature type="transmembrane region" description="Helical" evidence="3">
    <location>
        <begin position="70"/>
        <end position="94"/>
    </location>
</feature>
<evidence type="ECO:0000256" key="1">
    <source>
        <dbReference type="SAM" id="Coils"/>
    </source>
</evidence>
<feature type="compositionally biased region" description="Basic and acidic residues" evidence="2">
    <location>
        <begin position="214"/>
        <end position="238"/>
    </location>
</feature>
<gene>
    <name evidence="4" type="ORF">TWF679_001174</name>
</gene>
<name>A0A8H8UW78_ORBOL</name>
<comment type="caution">
    <text evidence="4">The sequence shown here is derived from an EMBL/GenBank/DDBJ whole genome shotgun (WGS) entry which is preliminary data.</text>
</comment>
<feature type="region of interest" description="Disordered" evidence="2">
    <location>
        <begin position="214"/>
        <end position="304"/>
    </location>
</feature>
<dbReference type="AlphaFoldDB" id="A0A8H8UW78"/>
<evidence type="ECO:0000313" key="4">
    <source>
        <dbReference type="EMBL" id="KAF3199935.1"/>
    </source>
</evidence>
<keyword evidence="3" id="KW-0812">Transmembrane</keyword>
<feature type="coiled-coil region" evidence="1">
    <location>
        <begin position="147"/>
        <end position="195"/>
    </location>
</feature>
<proteinExistence type="predicted"/>